<feature type="compositionally biased region" description="Basic and acidic residues" evidence="9">
    <location>
        <begin position="187"/>
        <end position="198"/>
    </location>
</feature>
<feature type="compositionally biased region" description="Polar residues" evidence="9">
    <location>
        <begin position="151"/>
        <end position="161"/>
    </location>
</feature>
<feature type="region of interest" description="Disordered" evidence="9">
    <location>
        <begin position="265"/>
        <end position="302"/>
    </location>
</feature>
<keyword evidence="12" id="KW-1185">Reference proteome</keyword>
<accession>A0A9W8YXW3</accession>
<dbReference type="InterPro" id="IPR033469">
    <property type="entry name" value="CYTH-like_dom_sf"/>
</dbReference>
<dbReference type="InterPro" id="IPR004206">
    <property type="entry name" value="mRNA_triPase_Cet1"/>
</dbReference>
<dbReference type="GO" id="GO:0006370">
    <property type="term" value="P:7-methylguanosine mRNA capping"/>
    <property type="evidence" value="ECO:0007669"/>
    <property type="project" value="UniProtKB-UniRule"/>
</dbReference>
<proteinExistence type="inferred from homology"/>
<gene>
    <name evidence="11" type="primary">CET1</name>
    <name evidence="11" type="ORF">N0V93_003216</name>
</gene>
<evidence type="ECO:0000313" key="11">
    <source>
        <dbReference type="EMBL" id="KAJ4393999.1"/>
    </source>
</evidence>
<dbReference type="CDD" id="cd07470">
    <property type="entry name" value="CYTH-like_mRNA_RTPase"/>
    <property type="match status" value="1"/>
</dbReference>
<keyword evidence="5 8" id="KW-0378">Hydrolase</keyword>
<feature type="compositionally biased region" description="Low complexity" evidence="9">
    <location>
        <begin position="45"/>
        <end position="55"/>
    </location>
</feature>
<evidence type="ECO:0000259" key="10">
    <source>
        <dbReference type="Pfam" id="PF02940"/>
    </source>
</evidence>
<comment type="cofactor">
    <cofactor evidence="1 8">
        <name>Mg(2+)</name>
        <dbReference type="ChEBI" id="CHEBI:18420"/>
    </cofactor>
</comment>
<dbReference type="OrthoDB" id="272147at2759"/>
<dbReference type="InterPro" id="IPR040343">
    <property type="entry name" value="Cet1/Ctl1"/>
</dbReference>
<dbReference type="GO" id="GO:0031533">
    <property type="term" value="C:mRNA capping enzyme complex"/>
    <property type="evidence" value="ECO:0007669"/>
    <property type="project" value="UniProtKB-UniRule"/>
</dbReference>
<evidence type="ECO:0000256" key="6">
    <source>
        <dbReference type="ARBA" id="ARBA00023242"/>
    </source>
</evidence>
<evidence type="ECO:0000256" key="3">
    <source>
        <dbReference type="ARBA" id="ARBA00006345"/>
    </source>
</evidence>
<name>A0A9W8YXW3_9PEZI</name>
<evidence type="ECO:0000256" key="9">
    <source>
        <dbReference type="SAM" id="MobiDB-lite"/>
    </source>
</evidence>
<comment type="caution">
    <text evidence="11">The sequence shown here is derived from an EMBL/GenBank/DDBJ whole genome shotgun (WGS) entry which is preliminary data.</text>
</comment>
<feature type="compositionally biased region" description="Polar residues" evidence="9">
    <location>
        <begin position="80"/>
        <end position="90"/>
    </location>
</feature>
<comment type="subunit">
    <text evidence="8">Heterodimer. The mRNA-capping enzyme is composed of two separate chains alpha and beta, respectively a mRNA guanylyltransferase and an mRNA 5'-triphosphate monophosphatase.</text>
</comment>
<dbReference type="Proteomes" id="UP001140453">
    <property type="component" value="Unassembled WGS sequence"/>
</dbReference>
<reference evidence="11" key="1">
    <citation type="submission" date="2022-10" db="EMBL/GenBank/DDBJ databases">
        <title>Tapping the CABI collections for fungal endophytes: first genome assemblies for Collariella, Neodidymelliopsis, Ascochyta clinopodiicola, Didymella pomorum, Didymosphaeria variabile, Neocosmospora piperis and Neocucurbitaria cava.</title>
        <authorList>
            <person name="Hill R."/>
        </authorList>
    </citation>
    <scope>NUCLEOTIDE SEQUENCE</scope>
    <source>
        <strain evidence="11">IMI 355082</strain>
    </source>
</reference>
<evidence type="ECO:0000313" key="12">
    <source>
        <dbReference type="Proteomes" id="UP001140453"/>
    </source>
</evidence>
<dbReference type="Pfam" id="PF02940">
    <property type="entry name" value="mRNA_triPase"/>
    <property type="match status" value="1"/>
</dbReference>
<feature type="compositionally biased region" description="Pro residues" evidence="9">
    <location>
        <begin position="1"/>
        <end position="13"/>
    </location>
</feature>
<dbReference type="PANTHER" id="PTHR28118:SF1">
    <property type="entry name" value="POLYNUCLEOTIDE 5'-TRIPHOSPHATASE CTL1-RELATED"/>
    <property type="match status" value="1"/>
</dbReference>
<feature type="compositionally biased region" description="Basic and acidic residues" evidence="9">
    <location>
        <begin position="162"/>
        <end position="171"/>
    </location>
</feature>
<feature type="domain" description="mRNA triphosphatase Cet1-like" evidence="10">
    <location>
        <begin position="337"/>
        <end position="588"/>
    </location>
</feature>
<comment type="function">
    <text evidence="8">First step of mRNA capping. Converts the 5'-triphosphate end of a nascent mRNA chain into a diphosphate end.</text>
</comment>
<evidence type="ECO:0000256" key="7">
    <source>
        <dbReference type="ARBA" id="ARBA00047740"/>
    </source>
</evidence>
<evidence type="ECO:0000256" key="8">
    <source>
        <dbReference type="RuleBase" id="RU367053"/>
    </source>
</evidence>
<feature type="region of interest" description="Disordered" evidence="9">
    <location>
        <begin position="1"/>
        <end position="238"/>
    </location>
</feature>
<evidence type="ECO:0000256" key="5">
    <source>
        <dbReference type="ARBA" id="ARBA00022801"/>
    </source>
</evidence>
<dbReference type="AlphaFoldDB" id="A0A9W8YXW3"/>
<comment type="subcellular location">
    <subcellularLocation>
        <location evidence="2 8">Nucleus</location>
    </subcellularLocation>
</comment>
<sequence>MRPPSQPPTPHGPPLSAGSRQSVGAGVFAQPSSPYQQRVSSSGVPYSPFPQQQQHPQPPQQPSPHVAPHPQPSPKGAIQRAQSVYDQSPAQHHHPHAVDPHRASLSQSDRERSVSVSPKTRVPSLPSSAGHHSQASLSGPSGPPPDFALRSASSNPNQNRDAQVKLDHEDPPLTAARPEHASTPAKRKMDDRDVKQEDLEQQEPRPPPFANGSHRPQSSSRPIAAHHADATMSARRRPRHARAPVWALLYDRQQLKNGNHYLRKPTINHPHVNGSAQSSNAIARPERAGSRHVSPEASRASVQGLVATQPAPAPAQPPKPQMLGPWEPTIANVTPFNDVVQSVADFLFLNVVHPSELTNLHGTPGVHFEIEAKLGYLATGHGGERFRFQPPLLAESVLDPHANYTPNFVSDMDESKHKFFNEHLNALVKLSSPQNPNNKNAAEPRVPINYVHTKEIDRFLDLKDPRQALPPVLLRLIEEKRARMPSIRVTRDKNNRVIAKIIKVKVEDLHIHMPKALLDCRITVNVEVDYHGPLDGLDGGVGQPDRTDRHKDRLSYRQGLYQVDLTQVSQPEAGSGPQHKKHELEIELNTEALFDQGKRAAQDAPNNYDFLVEGFVNNIRYLARKITTMGPLR</sequence>
<feature type="compositionally biased region" description="Polar residues" evidence="9">
    <location>
        <begin position="125"/>
        <end position="139"/>
    </location>
</feature>
<feature type="compositionally biased region" description="Polar residues" evidence="9">
    <location>
        <begin position="30"/>
        <end position="44"/>
    </location>
</feature>
<comment type="similarity">
    <text evidence="3 8">Belongs to the fungal TPase family.</text>
</comment>
<keyword evidence="6 8" id="KW-0539">Nucleus</keyword>
<dbReference type="Gene3D" id="3.20.100.10">
    <property type="entry name" value="mRNA triphosphatase Cet1-like"/>
    <property type="match status" value="1"/>
</dbReference>
<keyword evidence="8" id="KW-0506">mRNA capping</keyword>
<dbReference type="GO" id="GO:0140818">
    <property type="term" value="F:mRNA 5'-triphosphate monophosphatase activity"/>
    <property type="evidence" value="ECO:0007669"/>
    <property type="project" value="UniProtKB-EC"/>
</dbReference>
<feature type="compositionally biased region" description="Basic and acidic residues" evidence="9">
    <location>
        <begin position="96"/>
        <end position="113"/>
    </location>
</feature>
<evidence type="ECO:0000256" key="1">
    <source>
        <dbReference type="ARBA" id="ARBA00001946"/>
    </source>
</evidence>
<dbReference type="SUPFAM" id="SSF55154">
    <property type="entry name" value="CYTH-like phosphatases"/>
    <property type="match status" value="1"/>
</dbReference>
<comment type="catalytic activity">
    <reaction evidence="7">
        <text>a 5'-end triphospho-ribonucleoside in mRNA + H2O = a 5'-end diphospho-ribonucleoside in mRNA + phosphate + H(+)</text>
        <dbReference type="Rhea" id="RHEA:67004"/>
        <dbReference type="Rhea" id="RHEA-COMP:17164"/>
        <dbReference type="Rhea" id="RHEA-COMP:17165"/>
        <dbReference type="ChEBI" id="CHEBI:15377"/>
        <dbReference type="ChEBI" id="CHEBI:15378"/>
        <dbReference type="ChEBI" id="CHEBI:43474"/>
        <dbReference type="ChEBI" id="CHEBI:167616"/>
        <dbReference type="ChEBI" id="CHEBI:167618"/>
        <dbReference type="EC" id="3.6.1.74"/>
    </reaction>
    <physiologicalReaction direction="left-to-right" evidence="7">
        <dbReference type="Rhea" id="RHEA:67005"/>
    </physiologicalReaction>
</comment>
<evidence type="ECO:0000256" key="2">
    <source>
        <dbReference type="ARBA" id="ARBA00004123"/>
    </source>
</evidence>
<organism evidence="11 12">
    <name type="scientific">Gnomoniopsis smithogilvyi</name>
    <dbReference type="NCBI Taxonomy" id="1191159"/>
    <lineage>
        <taxon>Eukaryota</taxon>
        <taxon>Fungi</taxon>
        <taxon>Dikarya</taxon>
        <taxon>Ascomycota</taxon>
        <taxon>Pezizomycotina</taxon>
        <taxon>Sordariomycetes</taxon>
        <taxon>Sordariomycetidae</taxon>
        <taxon>Diaporthales</taxon>
        <taxon>Gnomoniaceae</taxon>
        <taxon>Gnomoniopsis</taxon>
    </lineage>
</organism>
<dbReference type="EMBL" id="JAPEVB010000002">
    <property type="protein sequence ID" value="KAJ4393999.1"/>
    <property type="molecule type" value="Genomic_DNA"/>
</dbReference>
<dbReference type="InterPro" id="IPR037009">
    <property type="entry name" value="mRNA_triPase_Cet1_sf"/>
</dbReference>
<dbReference type="GO" id="GO:0004651">
    <property type="term" value="F:polynucleotide 5'-phosphatase activity"/>
    <property type="evidence" value="ECO:0007669"/>
    <property type="project" value="UniProtKB-UniRule"/>
</dbReference>
<keyword evidence="4 8" id="KW-0507">mRNA processing</keyword>
<feature type="compositionally biased region" description="Pro residues" evidence="9">
    <location>
        <begin position="56"/>
        <end position="73"/>
    </location>
</feature>
<dbReference type="EC" id="3.6.1.74" evidence="8"/>
<evidence type="ECO:0000256" key="4">
    <source>
        <dbReference type="ARBA" id="ARBA00022664"/>
    </source>
</evidence>
<dbReference type="PANTHER" id="PTHR28118">
    <property type="entry name" value="POLYNUCLEOTIDE 5'-TRIPHOSPHATASE-RELATED"/>
    <property type="match status" value="1"/>
</dbReference>
<protein>
    <recommendedName>
        <fullName evidence="8">mRNA-capping enzyme subunit beta</fullName>
        <ecNumber evidence="8">3.6.1.74</ecNumber>
    </recommendedName>
    <alternativeName>
        <fullName evidence="8">mRNA 5'-phosphatase</fullName>
    </alternativeName>
    <alternativeName>
        <fullName evidence="8">mRNA 5'-triphosphate monophosphatase</fullName>
    </alternativeName>
</protein>